<feature type="domain" description="HPt" evidence="18">
    <location>
        <begin position="1"/>
        <end position="103"/>
    </location>
</feature>
<dbReference type="FunFam" id="3.30.565.10:FF:000016">
    <property type="entry name" value="Chemotaxis protein CheA, putative"/>
    <property type="match status" value="1"/>
</dbReference>
<dbReference type="InterPro" id="IPR005467">
    <property type="entry name" value="His_kinase_dom"/>
</dbReference>
<keyword evidence="5" id="KW-0963">Cytoplasm</keyword>
<keyword evidence="11" id="KW-0067">ATP-binding</keyword>
<evidence type="ECO:0000259" key="17">
    <source>
        <dbReference type="PROSITE" id="PS50851"/>
    </source>
</evidence>
<dbReference type="CDD" id="cd00088">
    <property type="entry name" value="HPT"/>
    <property type="match status" value="1"/>
</dbReference>
<feature type="compositionally biased region" description="Low complexity" evidence="15">
    <location>
        <begin position="298"/>
        <end position="308"/>
    </location>
</feature>
<evidence type="ECO:0000256" key="6">
    <source>
        <dbReference type="ARBA" id="ARBA00022500"/>
    </source>
</evidence>
<evidence type="ECO:0000313" key="19">
    <source>
        <dbReference type="EMBL" id="CDL87224.1"/>
    </source>
</evidence>
<evidence type="ECO:0000256" key="9">
    <source>
        <dbReference type="ARBA" id="ARBA00022741"/>
    </source>
</evidence>
<dbReference type="OrthoDB" id="9803176at2"/>
<dbReference type="Proteomes" id="UP000019197">
    <property type="component" value="Unassembled WGS sequence"/>
</dbReference>
<feature type="domain" description="Histidine kinase" evidence="16">
    <location>
        <begin position="376"/>
        <end position="584"/>
    </location>
</feature>
<dbReference type="NCBIfam" id="NF007835">
    <property type="entry name" value="PRK10547.1"/>
    <property type="match status" value="1"/>
</dbReference>
<dbReference type="Pfam" id="PF02895">
    <property type="entry name" value="H-kinase_dim"/>
    <property type="match status" value="1"/>
</dbReference>
<dbReference type="SUPFAM" id="SSF55874">
    <property type="entry name" value="ATPase domain of HSP90 chaperone/DNA topoisomerase II/histidine kinase"/>
    <property type="match status" value="1"/>
</dbReference>
<dbReference type="InterPro" id="IPR037006">
    <property type="entry name" value="CheA-like_homodim_sf"/>
</dbReference>
<dbReference type="EMBL" id="CBXE010000482">
    <property type="protein sequence ID" value="CDL87224.1"/>
    <property type="molecule type" value="Genomic_DNA"/>
</dbReference>
<dbReference type="InterPro" id="IPR008207">
    <property type="entry name" value="Sig_transdc_His_kin_Hpt_dom"/>
</dbReference>
<dbReference type="SUPFAM" id="SSF47226">
    <property type="entry name" value="Histidine-containing phosphotransfer domain, HPT domain"/>
    <property type="match status" value="1"/>
</dbReference>
<evidence type="ECO:0000259" key="18">
    <source>
        <dbReference type="PROSITE" id="PS50894"/>
    </source>
</evidence>
<keyword evidence="8 19" id="KW-0808">Transferase</keyword>
<dbReference type="GO" id="GO:0005737">
    <property type="term" value="C:cytoplasm"/>
    <property type="evidence" value="ECO:0007669"/>
    <property type="project" value="UniProtKB-SubCell"/>
</dbReference>
<dbReference type="Pfam" id="PF01627">
    <property type="entry name" value="Hpt"/>
    <property type="match status" value="1"/>
</dbReference>
<evidence type="ECO:0000256" key="4">
    <source>
        <dbReference type="ARBA" id="ARBA00021495"/>
    </source>
</evidence>
<dbReference type="GO" id="GO:0006935">
    <property type="term" value="P:chemotaxis"/>
    <property type="evidence" value="ECO:0007669"/>
    <property type="project" value="UniProtKB-KW"/>
</dbReference>
<dbReference type="Gene3D" id="3.30.565.10">
    <property type="entry name" value="Histidine kinase-like ATPase, C-terminal domain"/>
    <property type="match status" value="1"/>
</dbReference>
<dbReference type="PANTHER" id="PTHR43395:SF10">
    <property type="entry name" value="CHEMOTAXIS PROTEIN CHEA"/>
    <property type="match status" value="1"/>
</dbReference>
<accession>W1J916</accession>
<feature type="domain" description="CheW-like" evidence="17">
    <location>
        <begin position="586"/>
        <end position="721"/>
    </location>
</feature>
<dbReference type="Pfam" id="PF02518">
    <property type="entry name" value="HATPase_c"/>
    <property type="match status" value="1"/>
</dbReference>
<dbReference type="InterPro" id="IPR036097">
    <property type="entry name" value="HisK_dim/P_sf"/>
</dbReference>
<dbReference type="InterPro" id="IPR051315">
    <property type="entry name" value="Bact_Chemotaxis_CheA"/>
</dbReference>
<dbReference type="PROSITE" id="PS50109">
    <property type="entry name" value="HIS_KIN"/>
    <property type="match status" value="1"/>
</dbReference>
<dbReference type="InterPro" id="IPR004105">
    <property type="entry name" value="CheA-like_dim"/>
</dbReference>
<dbReference type="SMART" id="SM00260">
    <property type="entry name" value="CheW"/>
    <property type="match status" value="1"/>
</dbReference>
<dbReference type="InterPro" id="IPR036890">
    <property type="entry name" value="HATPase_C_sf"/>
</dbReference>
<feature type="compositionally biased region" description="Low complexity" evidence="15">
    <location>
        <begin position="274"/>
        <end position="284"/>
    </location>
</feature>
<dbReference type="SUPFAM" id="SSF50341">
    <property type="entry name" value="CheW-like"/>
    <property type="match status" value="1"/>
</dbReference>
<organism evidence="19 20">
    <name type="scientific">Xenorhabdus cabanillasii JM26</name>
    <dbReference type="NCBI Taxonomy" id="1427517"/>
    <lineage>
        <taxon>Bacteria</taxon>
        <taxon>Pseudomonadati</taxon>
        <taxon>Pseudomonadota</taxon>
        <taxon>Gammaproteobacteria</taxon>
        <taxon>Enterobacterales</taxon>
        <taxon>Morganellaceae</taxon>
        <taxon>Xenorhabdus</taxon>
    </lineage>
</organism>
<evidence type="ECO:0000256" key="14">
    <source>
        <dbReference type="PROSITE-ProRule" id="PRU00110"/>
    </source>
</evidence>
<dbReference type="EC" id="2.7.13.3" evidence="3"/>
<dbReference type="SMART" id="SM00073">
    <property type="entry name" value="HPT"/>
    <property type="match status" value="1"/>
</dbReference>
<dbReference type="InterPro" id="IPR004358">
    <property type="entry name" value="Sig_transdc_His_kin-like_C"/>
</dbReference>
<dbReference type="Gene3D" id="2.30.30.40">
    <property type="entry name" value="SH3 Domains"/>
    <property type="match status" value="1"/>
</dbReference>
<dbReference type="PROSITE" id="PS50894">
    <property type="entry name" value="HPT"/>
    <property type="match status" value="1"/>
</dbReference>
<dbReference type="GO" id="GO:0005524">
    <property type="term" value="F:ATP binding"/>
    <property type="evidence" value="ECO:0007669"/>
    <property type="project" value="UniProtKB-KW"/>
</dbReference>
<dbReference type="CDD" id="cd00731">
    <property type="entry name" value="CheA_reg"/>
    <property type="match status" value="1"/>
</dbReference>
<evidence type="ECO:0000259" key="16">
    <source>
        <dbReference type="PROSITE" id="PS50109"/>
    </source>
</evidence>
<dbReference type="Pfam" id="PF01584">
    <property type="entry name" value="CheW"/>
    <property type="match status" value="1"/>
</dbReference>
<dbReference type="FunFam" id="2.30.30.40:FF:000048">
    <property type="entry name" value="Chemotaxis protein CheA, putative"/>
    <property type="match status" value="1"/>
</dbReference>
<evidence type="ECO:0000256" key="3">
    <source>
        <dbReference type="ARBA" id="ARBA00012438"/>
    </source>
</evidence>
<evidence type="ECO:0000256" key="1">
    <source>
        <dbReference type="ARBA" id="ARBA00000085"/>
    </source>
</evidence>
<keyword evidence="7 14" id="KW-0597">Phosphoprotein</keyword>
<dbReference type="InterPro" id="IPR002545">
    <property type="entry name" value="CheW-lke_dom"/>
</dbReference>
<gene>
    <name evidence="19" type="primary">cheA</name>
    <name evidence="19" type="ORF">XCR1_860008</name>
</gene>
<keyword evidence="6" id="KW-0145">Chemotaxis</keyword>
<reference evidence="19 20" key="1">
    <citation type="submission" date="2013-11" db="EMBL/GenBank/DDBJ databases">
        <title>Draft genome sequence and annotation of the entomopathogenic bacterium, Xenorhabdus cabanillasi strain JM26.</title>
        <authorList>
            <person name="Gualtieri M."/>
            <person name="Ogier J.C."/>
            <person name="Pages S."/>
            <person name="Givaudan A."/>
            <person name="Gaudriault S."/>
        </authorList>
    </citation>
    <scope>NUCLEOTIDE SEQUENCE [LARGE SCALE GENOMIC DNA]</scope>
    <source>
        <strain evidence="19 20">JM26</strain>
    </source>
</reference>
<dbReference type="SUPFAM" id="SSF47384">
    <property type="entry name" value="Homodimeric domain of signal transducing histidine kinase"/>
    <property type="match status" value="1"/>
</dbReference>
<keyword evidence="9" id="KW-0547">Nucleotide-binding</keyword>
<dbReference type="PRINTS" id="PR00344">
    <property type="entry name" value="BCTRLSENSOR"/>
</dbReference>
<comment type="catalytic activity">
    <reaction evidence="1">
        <text>ATP + protein L-histidine = ADP + protein N-phospho-L-histidine.</text>
        <dbReference type="EC" id="2.7.13.3"/>
    </reaction>
</comment>
<evidence type="ECO:0000256" key="8">
    <source>
        <dbReference type="ARBA" id="ARBA00022679"/>
    </source>
</evidence>
<feature type="region of interest" description="Disordered" evidence="15">
    <location>
        <begin position="260"/>
        <end position="284"/>
    </location>
</feature>
<evidence type="ECO:0000256" key="11">
    <source>
        <dbReference type="ARBA" id="ARBA00022840"/>
    </source>
</evidence>
<dbReference type="Gene3D" id="1.10.287.560">
    <property type="entry name" value="Histidine kinase CheA-like, homodimeric domain"/>
    <property type="match status" value="1"/>
</dbReference>
<keyword evidence="10" id="KW-0418">Kinase</keyword>
<dbReference type="CDD" id="cd16916">
    <property type="entry name" value="HATPase_CheA-like"/>
    <property type="match status" value="1"/>
</dbReference>
<proteinExistence type="predicted"/>
<dbReference type="InterPro" id="IPR036641">
    <property type="entry name" value="HPT_dom_sf"/>
</dbReference>
<feature type="region of interest" description="Disordered" evidence="15">
    <location>
        <begin position="298"/>
        <end position="334"/>
    </location>
</feature>
<dbReference type="SUPFAM" id="SSF55052">
    <property type="entry name" value="CheY-binding domain of CheA"/>
    <property type="match status" value="1"/>
</dbReference>
<dbReference type="Gene3D" id="3.30.70.400">
    <property type="entry name" value="CheY-binding domain of CheA"/>
    <property type="match status" value="1"/>
</dbReference>
<feature type="modified residue" description="Phosphohistidine" evidence="14">
    <location>
        <position position="46"/>
    </location>
</feature>
<dbReference type="InterPro" id="IPR035891">
    <property type="entry name" value="CheY-binding_CheA"/>
</dbReference>
<comment type="caution">
    <text evidence="19">The sequence shown here is derived from an EMBL/GenBank/DDBJ whole genome shotgun (WGS) entry which is preliminary data.</text>
</comment>
<evidence type="ECO:0000256" key="7">
    <source>
        <dbReference type="ARBA" id="ARBA00022553"/>
    </source>
</evidence>
<evidence type="ECO:0000256" key="5">
    <source>
        <dbReference type="ARBA" id="ARBA00022490"/>
    </source>
</evidence>
<dbReference type="SMART" id="SM00387">
    <property type="entry name" value="HATPase_c"/>
    <property type="match status" value="1"/>
</dbReference>
<comment type="subcellular location">
    <subcellularLocation>
        <location evidence="2">Cytoplasm</location>
    </subcellularLocation>
</comment>
<name>W1J916_9GAMM</name>
<dbReference type="GO" id="GO:0000155">
    <property type="term" value="F:phosphorelay sensor kinase activity"/>
    <property type="evidence" value="ECO:0007669"/>
    <property type="project" value="InterPro"/>
</dbReference>
<dbReference type="PANTHER" id="PTHR43395">
    <property type="entry name" value="SENSOR HISTIDINE KINASE CHEA"/>
    <property type="match status" value="1"/>
</dbReference>
<evidence type="ECO:0000313" key="20">
    <source>
        <dbReference type="Proteomes" id="UP000019197"/>
    </source>
</evidence>
<evidence type="ECO:0000256" key="2">
    <source>
        <dbReference type="ARBA" id="ARBA00004496"/>
    </source>
</evidence>
<dbReference type="InterPro" id="IPR015162">
    <property type="entry name" value="CheY-binding"/>
</dbReference>
<dbReference type="Pfam" id="PF09078">
    <property type="entry name" value="CheY-binding"/>
    <property type="match status" value="1"/>
</dbReference>
<dbReference type="SMART" id="SM01231">
    <property type="entry name" value="H-kinase_dim"/>
    <property type="match status" value="1"/>
</dbReference>
<dbReference type="Gene3D" id="1.20.120.160">
    <property type="entry name" value="HPT domain"/>
    <property type="match status" value="1"/>
</dbReference>
<evidence type="ECO:0000256" key="10">
    <source>
        <dbReference type="ARBA" id="ARBA00022777"/>
    </source>
</evidence>
<evidence type="ECO:0000256" key="13">
    <source>
        <dbReference type="ARBA" id="ARBA00035100"/>
    </source>
</evidence>
<sequence>MDITAFYQTFFDEADELLADMEQHLLLLNADEPDHEQLNAIFRSAHSIKGGAATFGFTKLQQTTHVLENLLDSARRDEIRLTTDIINLFLEAKDIMQQQLDAYKSSQEPDEDTFNYICETLRQLALELQEDQPREEQRNMEVFTAISEAEPVMEEIIQHEAESQEEEQAHAVTTDQPEQLEEKISPAVAIDQGRIRVHLSGLKEREVALMKDELGHLGEVYDVEQTTDSLEASLITSATEDDITAVLCFVVEPEQITFLPVSDPQPTEAKTEENTTSSDATTTNTVINNVVSDTVDIPQSANANNANNAKKKADLHEVGRPAPRPVAGSPRQRVESSSIRVAVEKVDQLINLVGELVITQSMLAQHCDALEPTKHSELLSCMAQLQRNSRDLQESVMSIRMMPMEYVFSRYPRLVRDLAGKLNKKVELTLIGSSTELDKSLIERIIDPLTHLVRNSLDHGIEIPEKRLAAGKPETGNLTLAAEHQGGNICIEVIDDGAGLNREKILAKAQSQGLTVSENISNEEVAMLIFAPGFSTAEVVTDVSGRGVGMDVVKRNIQDMGGQIQINFQEGKGTVIRILLPLTLAILDGMSVKVNDEVFILPLSAVVSSLQPQKEDIYPLAGDEKLLQVRGEYLPLLELYRIFDIPNTETDPTKGIAVIVQSAGRRYALLVDKLVGQHQVVVKNIESNYRKVPGISAATIMGDGSVALIIDIPALQKLNHEQLAVRKAELANKK</sequence>
<evidence type="ECO:0000256" key="12">
    <source>
        <dbReference type="ARBA" id="ARBA00023012"/>
    </source>
</evidence>
<dbReference type="InterPro" id="IPR036061">
    <property type="entry name" value="CheW-like_dom_sf"/>
</dbReference>
<dbReference type="AlphaFoldDB" id="W1J916"/>
<dbReference type="PROSITE" id="PS50851">
    <property type="entry name" value="CHEW"/>
    <property type="match status" value="1"/>
</dbReference>
<keyword evidence="12" id="KW-0902">Two-component regulatory system</keyword>
<comment type="function">
    <text evidence="13">Involved in the transmission of sensory signals from the chemoreceptors to the flagellar motors. CheA is autophosphorylated; it can transfer its phosphate group to either CheB or CheY.</text>
</comment>
<dbReference type="InterPro" id="IPR003594">
    <property type="entry name" value="HATPase_dom"/>
</dbReference>
<protein>
    <recommendedName>
        <fullName evidence="4">Chemotaxis protein CheA</fullName>
        <ecNumber evidence="3">2.7.13.3</ecNumber>
    </recommendedName>
</protein>
<evidence type="ECO:0000256" key="15">
    <source>
        <dbReference type="SAM" id="MobiDB-lite"/>
    </source>
</evidence>